<feature type="transmembrane region" description="Helical" evidence="8">
    <location>
        <begin position="6"/>
        <end position="26"/>
    </location>
</feature>
<dbReference type="GO" id="GO:0042773">
    <property type="term" value="P:ATP synthesis coupled electron transport"/>
    <property type="evidence" value="ECO:0007669"/>
    <property type="project" value="InterPro"/>
</dbReference>
<accession>A0A1V3NCE1</accession>
<feature type="transmembrane region" description="Helical" evidence="8">
    <location>
        <begin position="297"/>
        <end position="323"/>
    </location>
</feature>
<evidence type="ECO:0000256" key="6">
    <source>
        <dbReference type="ARBA" id="ARBA00023136"/>
    </source>
</evidence>
<feature type="transmembrane region" description="Helical" evidence="8">
    <location>
        <begin position="264"/>
        <end position="290"/>
    </location>
</feature>
<keyword evidence="4 7" id="KW-0812">Transmembrane</keyword>
<feature type="transmembrane region" description="Helical" evidence="8">
    <location>
        <begin position="33"/>
        <end position="59"/>
    </location>
</feature>
<feature type="domain" description="NADH:quinone oxidoreductase/Mrp antiporter transmembrane" evidence="9">
    <location>
        <begin position="127"/>
        <end position="421"/>
    </location>
</feature>
<sequence length="480" mass="50022">MIPDLFQIGPSLLFVAPLFAAIAAFVRPRAGAGIYLVSAGLITVASLALVLMVGTLGAWRMDLGGWVPPLGIGWQVDGLSVAMLLLTALVMGGAGVYRVAEGDAGHSPLFWPLWLFLWGGLNALFLSADLFNLYVTLELVSLAAVALIAMGGRTALVPAWRYFIATLLGSTVFLMGVALLYGQHGSLDMRLLQGALGPAAIELLASLLITLGLLLKGAVFPLHFWLPAAHGRAPSAVSAALSGVVVTAAFYLMVRLWFGPFSPMLTPALALALGAMGAMGILWGGVMALLQRRLKMLIAYSTVSQLGYVLLVFPLVASGILAAQAWHGAVVLILTHGFAKAALFLSAGVLIRSLGHDRIDRLKGPGQGPALAWLAFALGAVSLVGLPPSGGFMAKWWLLQSALAAGAWHWALVILAGSLLTAVYLFRVLGGPTAGAMTPSSDHSTRAMGFTALILALAAWIPGFVPIPLTGALADTWGMP</sequence>
<feature type="transmembrane region" description="Helical" evidence="8">
    <location>
        <begin position="133"/>
        <end position="150"/>
    </location>
</feature>
<keyword evidence="11" id="KW-1185">Reference proteome</keyword>
<feature type="transmembrane region" description="Helical" evidence="8">
    <location>
        <begin position="203"/>
        <end position="225"/>
    </location>
</feature>
<comment type="subcellular location">
    <subcellularLocation>
        <location evidence="1">Cell membrane</location>
        <topology evidence="1">Multi-pass membrane protein</topology>
    </subcellularLocation>
    <subcellularLocation>
        <location evidence="7">Membrane</location>
        <topology evidence="7">Multi-pass membrane protein</topology>
    </subcellularLocation>
</comment>
<dbReference type="PANTHER" id="PTHR42703:SF1">
    <property type="entry name" value="NA(+)_H(+) ANTIPORTER SUBUNIT D1"/>
    <property type="match status" value="1"/>
</dbReference>
<evidence type="ECO:0000256" key="1">
    <source>
        <dbReference type="ARBA" id="ARBA00004651"/>
    </source>
</evidence>
<evidence type="ECO:0000313" key="11">
    <source>
        <dbReference type="Proteomes" id="UP000189462"/>
    </source>
</evidence>
<dbReference type="Pfam" id="PF00361">
    <property type="entry name" value="Proton_antipo_M"/>
    <property type="match status" value="1"/>
</dbReference>
<dbReference type="GO" id="GO:0008137">
    <property type="term" value="F:NADH dehydrogenase (ubiquinone) activity"/>
    <property type="evidence" value="ECO:0007669"/>
    <property type="project" value="InterPro"/>
</dbReference>
<protein>
    <submittedName>
        <fullName evidence="10">NADH/ubiquinone/plastoquinone (Complex I)</fullName>
    </submittedName>
</protein>
<reference evidence="10 11" key="1">
    <citation type="submission" date="2017-02" db="EMBL/GenBank/DDBJ databases">
        <title>Genomic diversity within the haloalkaliphilic genus Thioalkalivibrio.</title>
        <authorList>
            <person name="Ahn A.-C."/>
            <person name="Meier-Kolthoff J."/>
            <person name="Overmars L."/>
            <person name="Richter M."/>
            <person name="Woyke T."/>
            <person name="Sorokin D.Y."/>
            <person name="Muyzer G."/>
        </authorList>
    </citation>
    <scope>NUCLEOTIDE SEQUENCE [LARGE SCALE GENOMIC DNA]</scope>
    <source>
        <strain evidence="10 11">ALJD</strain>
    </source>
</reference>
<evidence type="ECO:0000313" key="10">
    <source>
        <dbReference type="EMBL" id="OOG22711.1"/>
    </source>
</evidence>
<dbReference type="InterPro" id="IPR050586">
    <property type="entry name" value="CPA3_Na-H_Antiporter_D"/>
</dbReference>
<comment type="similarity">
    <text evidence="2">Belongs to the CPA3 antiporters (TC 2.A.63) subunit D family.</text>
</comment>
<dbReference type="AlphaFoldDB" id="A0A1V3NCE1"/>
<comment type="caution">
    <text evidence="10">The sequence shown here is derived from an EMBL/GenBank/DDBJ whole genome shotgun (WGS) entry which is preliminary data.</text>
</comment>
<dbReference type="InterPro" id="IPR001750">
    <property type="entry name" value="ND/Mrp_TM"/>
</dbReference>
<organism evidence="10 11">
    <name type="scientific">Thioalkalivibrio denitrificans</name>
    <dbReference type="NCBI Taxonomy" id="108003"/>
    <lineage>
        <taxon>Bacteria</taxon>
        <taxon>Pseudomonadati</taxon>
        <taxon>Pseudomonadota</taxon>
        <taxon>Gammaproteobacteria</taxon>
        <taxon>Chromatiales</taxon>
        <taxon>Ectothiorhodospiraceae</taxon>
        <taxon>Thioalkalivibrio</taxon>
    </lineage>
</organism>
<evidence type="ECO:0000256" key="4">
    <source>
        <dbReference type="ARBA" id="ARBA00022692"/>
    </source>
</evidence>
<evidence type="ECO:0000259" key="9">
    <source>
        <dbReference type="Pfam" id="PF00361"/>
    </source>
</evidence>
<dbReference type="RefSeq" id="WP_077279851.1">
    <property type="nucleotide sequence ID" value="NZ_MVBK01000098.1"/>
</dbReference>
<feature type="transmembrane region" description="Helical" evidence="8">
    <location>
        <begin position="407"/>
        <end position="426"/>
    </location>
</feature>
<feature type="transmembrane region" description="Helical" evidence="8">
    <location>
        <begin position="79"/>
        <end position="97"/>
    </location>
</feature>
<dbReference type="PANTHER" id="PTHR42703">
    <property type="entry name" value="NADH DEHYDROGENASE"/>
    <property type="match status" value="1"/>
</dbReference>
<evidence type="ECO:0000256" key="5">
    <source>
        <dbReference type="ARBA" id="ARBA00022989"/>
    </source>
</evidence>
<keyword evidence="10" id="KW-0830">Ubiquinone</keyword>
<proteinExistence type="inferred from homology"/>
<evidence type="ECO:0000256" key="2">
    <source>
        <dbReference type="ARBA" id="ARBA00005346"/>
    </source>
</evidence>
<dbReference type="GO" id="GO:0005886">
    <property type="term" value="C:plasma membrane"/>
    <property type="evidence" value="ECO:0007669"/>
    <property type="project" value="UniProtKB-SubCell"/>
</dbReference>
<keyword evidence="3" id="KW-1003">Cell membrane</keyword>
<keyword evidence="6 8" id="KW-0472">Membrane</keyword>
<keyword evidence="5 8" id="KW-1133">Transmembrane helix</keyword>
<dbReference type="EMBL" id="MVBK01000098">
    <property type="protein sequence ID" value="OOG22711.1"/>
    <property type="molecule type" value="Genomic_DNA"/>
</dbReference>
<dbReference type="STRING" id="108003.B1C78_14360"/>
<feature type="transmembrane region" description="Helical" evidence="8">
    <location>
        <begin position="237"/>
        <end position="258"/>
    </location>
</feature>
<evidence type="ECO:0000256" key="8">
    <source>
        <dbReference type="SAM" id="Phobius"/>
    </source>
</evidence>
<gene>
    <name evidence="10" type="ORF">B1C78_14360</name>
</gene>
<evidence type="ECO:0000256" key="7">
    <source>
        <dbReference type="RuleBase" id="RU000320"/>
    </source>
</evidence>
<feature type="transmembrane region" description="Helical" evidence="8">
    <location>
        <begin position="370"/>
        <end position="387"/>
    </location>
</feature>
<dbReference type="InterPro" id="IPR003918">
    <property type="entry name" value="NADH_UbQ_OxRdtase"/>
</dbReference>
<feature type="transmembrane region" description="Helical" evidence="8">
    <location>
        <begin position="109"/>
        <end position="127"/>
    </location>
</feature>
<feature type="transmembrane region" description="Helical" evidence="8">
    <location>
        <begin position="329"/>
        <end position="350"/>
    </location>
</feature>
<name>A0A1V3NCE1_9GAMM</name>
<feature type="transmembrane region" description="Helical" evidence="8">
    <location>
        <begin position="162"/>
        <end position="183"/>
    </location>
</feature>
<feature type="transmembrane region" description="Helical" evidence="8">
    <location>
        <begin position="447"/>
        <end position="469"/>
    </location>
</feature>
<dbReference type="OrthoDB" id="9768329at2"/>
<dbReference type="Proteomes" id="UP000189462">
    <property type="component" value="Unassembled WGS sequence"/>
</dbReference>
<evidence type="ECO:0000256" key="3">
    <source>
        <dbReference type="ARBA" id="ARBA00022475"/>
    </source>
</evidence>
<dbReference type="PRINTS" id="PR01437">
    <property type="entry name" value="NUOXDRDTASE4"/>
</dbReference>